<evidence type="ECO:0000313" key="3">
    <source>
        <dbReference type="Proteomes" id="UP001469553"/>
    </source>
</evidence>
<comment type="caution">
    <text evidence="2">The sequence shown here is derived from an EMBL/GenBank/DDBJ whole genome shotgun (WGS) entry which is preliminary data.</text>
</comment>
<proteinExistence type="predicted"/>
<keyword evidence="3" id="KW-1185">Reference proteome</keyword>
<protein>
    <submittedName>
        <fullName evidence="2">Uncharacterized protein</fullName>
    </submittedName>
</protein>
<sequence>MLPGEMFGSAAQEALERSAQASRTRQQLVGVHRRLPQCLGVNAASGSHQGLALLNPSLVLPRVPSGPAPGPGDPSMLRTSVHPQRGQFSPPKPQRGAHK</sequence>
<name>A0ABV0ZNY3_9TELE</name>
<organism evidence="2 3">
    <name type="scientific">Ameca splendens</name>
    <dbReference type="NCBI Taxonomy" id="208324"/>
    <lineage>
        <taxon>Eukaryota</taxon>
        <taxon>Metazoa</taxon>
        <taxon>Chordata</taxon>
        <taxon>Craniata</taxon>
        <taxon>Vertebrata</taxon>
        <taxon>Euteleostomi</taxon>
        <taxon>Actinopterygii</taxon>
        <taxon>Neopterygii</taxon>
        <taxon>Teleostei</taxon>
        <taxon>Neoteleostei</taxon>
        <taxon>Acanthomorphata</taxon>
        <taxon>Ovalentaria</taxon>
        <taxon>Atherinomorphae</taxon>
        <taxon>Cyprinodontiformes</taxon>
        <taxon>Goodeidae</taxon>
        <taxon>Ameca</taxon>
    </lineage>
</organism>
<reference evidence="2 3" key="1">
    <citation type="submission" date="2021-06" db="EMBL/GenBank/DDBJ databases">
        <authorList>
            <person name="Palmer J.M."/>
        </authorList>
    </citation>
    <scope>NUCLEOTIDE SEQUENCE [LARGE SCALE GENOMIC DNA]</scope>
    <source>
        <strain evidence="2 3">AS_MEX2019</strain>
        <tissue evidence="2">Muscle</tissue>
    </source>
</reference>
<feature type="region of interest" description="Disordered" evidence="1">
    <location>
        <begin position="59"/>
        <end position="99"/>
    </location>
</feature>
<accession>A0ABV0ZNY3</accession>
<feature type="region of interest" description="Disordered" evidence="1">
    <location>
        <begin position="1"/>
        <end position="25"/>
    </location>
</feature>
<evidence type="ECO:0000313" key="2">
    <source>
        <dbReference type="EMBL" id="MEQ2307295.1"/>
    </source>
</evidence>
<gene>
    <name evidence="2" type="ORF">AMECASPLE_016842</name>
</gene>
<evidence type="ECO:0000256" key="1">
    <source>
        <dbReference type="SAM" id="MobiDB-lite"/>
    </source>
</evidence>
<dbReference type="Proteomes" id="UP001469553">
    <property type="component" value="Unassembled WGS sequence"/>
</dbReference>
<dbReference type="EMBL" id="JAHRIP010067072">
    <property type="protein sequence ID" value="MEQ2307295.1"/>
    <property type="molecule type" value="Genomic_DNA"/>
</dbReference>